<dbReference type="InterPro" id="IPR003329">
    <property type="entry name" value="Cytidylyl_trans"/>
</dbReference>
<dbReference type="Gene3D" id="3.90.550.10">
    <property type="entry name" value="Spore Coat Polysaccharide Biosynthesis Protein SpsA, Chain A"/>
    <property type="match status" value="1"/>
</dbReference>
<dbReference type="InterPro" id="IPR050793">
    <property type="entry name" value="CMP-NeuNAc_synthase"/>
</dbReference>
<dbReference type="Proteomes" id="UP000000547">
    <property type="component" value="Chromosome"/>
</dbReference>
<dbReference type="CDD" id="cd02513">
    <property type="entry name" value="CMP-NeuAc_Synthase"/>
    <property type="match status" value="1"/>
</dbReference>
<keyword evidence="1" id="KW-0548">Nucleotidyltransferase</keyword>
<accession>Q483E6</accession>
<dbReference type="PANTHER" id="PTHR21485">
    <property type="entry name" value="HAD SUPERFAMILY MEMBERS CMAS AND KDSC"/>
    <property type="match status" value="1"/>
</dbReference>
<dbReference type="Pfam" id="PF02348">
    <property type="entry name" value="CTP_transf_3"/>
    <property type="match status" value="1"/>
</dbReference>
<protein>
    <submittedName>
        <fullName evidence="1">Putative acylneuraminate cytidylyltransferase</fullName>
    </submittedName>
</protein>
<evidence type="ECO:0000313" key="1">
    <source>
        <dbReference type="EMBL" id="AAZ24376.1"/>
    </source>
</evidence>
<reference evidence="1" key="1">
    <citation type="journal article" date="2005" name="Proc. Natl. Acad. Sci. U.S.A.">
        <title>The psychrophilic lifestyle as revealed by the genome sequence of Colwellia psychrerythraea 34H through genomic and proteomic analyses.</title>
        <authorList>
            <person name="Methe B.A."/>
            <person name="Nelson K.E."/>
            <person name="Deming J.W."/>
            <person name="Momen B."/>
            <person name="Melamud E."/>
            <person name="Zhang X."/>
            <person name="Moult J."/>
            <person name="Madupu R."/>
            <person name="Nelson W.C."/>
            <person name="Dodson R.J."/>
            <person name="Brinkac L.M."/>
            <person name="Daugherty S.C."/>
            <person name="Durkin A.S."/>
            <person name="DeBoy R.T."/>
            <person name="Kolonay J.F."/>
            <person name="Sullivan S.A."/>
            <person name="Zhou L."/>
            <person name="Davidsen T.M."/>
            <person name="Wu M."/>
            <person name="Huston A.L."/>
            <person name="Lewis M."/>
            <person name="Weaver B."/>
            <person name="Weidman J.F."/>
            <person name="Khouri H."/>
            <person name="Utterback T.R."/>
            <person name="Feldblyum T.V."/>
            <person name="Fraser C.M."/>
        </authorList>
    </citation>
    <scope>NUCLEOTIDE SEQUENCE [LARGE SCALE GENOMIC DNA]</scope>
    <source>
        <strain evidence="1">34H</strain>
    </source>
</reference>
<dbReference type="HOGENOM" id="CLU_042930_1_0_6"/>
<dbReference type="EMBL" id="CP000083">
    <property type="protein sequence ID" value="AAZ24376.1"/>
    <property type="molecule type" value="Genomic_DNA"/>
</dbReference>
<dbReference type="GO" id="GO:0008781">
    <property type="term" value="F:N-acylneuraminate cytidylyltransferase activity"/>
    <property type="evidence" value="ECO:0007669"/>
    <property type="project" value="TreeGrafter"/>
</dbReference>
<dbReference type="KEGG" id="cps:CPS_2094"/>
<proteinExistence type="predicted"/>
<dbReference type="NCBIfam" id="TIGR03584">
    <property type="entry name" value="PseF"/>
    <property type="match status" value="1"/>
</dbReference>
<dbReference type="AlphaFoldDB" id="Q483E6"/>
<dbReference type="InterPro" id="IPR029044">
    <property type="entry name" value="Nucleotide-diphossugar_trans"/>
</dbReference>
<dbReference type="InterPro" id="IPR020039">
    <property type="entry name" value="PseF"/>
</dbReference>
<dbReference type="PANTHER" id="PTHR21485:SF6">
    <property type="entry name" value="N-ACYLNEURAMINATE CYTIDYLYLTRANSFERASE-RELATED"/>
    <property type="match status" value="1"/>
</dbReference>
<organism evidence="1 2">
    <name type="scientific">Colwellia psychrerythraea (strain 34H / ATCC BAA-681)</name>
    <name type="common">Vibrio psychroerythus</name>
    <dbReference type="NCBI Taxonomy" id="167879"/>
    <lineage>
        <taxon>Bacteria</taxon>
        <taxon>Pseudomonadati</taxon>
        <taxon>Pseudomonadota</taxon>
        <taxon>Gammaproteobacteria</taxon>
        <taxon>Alteromonadales</taxon>
        <taxon>Colwelliaceae</taxon>
        <taxon>Colwellia</taxon>
    </lineage>
</organism>
<dbReference type="SUPFAM" id="SSF53448">
    <property type="entry name" value="Nucleotide-diphospho-sugar transferases"/>
    <property type="match status" value="1"/>
</dbReference>
<sequence>MKIAIIPARGGSKRIPRKNIKNFHGKPLIAYSIEAALKSECFDRVIVSTDDSEIAEVAKKYGAEVPFLRPESVSDDFATTMDVIKHSINELSLTDDCQLCCLYATAPFVQVHDLIQASNILSSINIDYVFSATEFSFPIQRAIKIDENGLCNMFKREHENTRSQDLEKAYHDAGQFYFGHVCAFKQNKPFFHSSKSMPFLLPTYRVQDIDTLEDWKRAELLFEVLMQESDD</sequence>
<dbReference type="STRING" id="167879.CPS_2094"/>
<evidence type="ECO:0000313" key="2">
    <source>
        <dbReference type="Proteomes" id="UP000000547"/>
    </source>
</evidence>
<name>Q483E6_COLP3</name>
<keyword evidence="1" id="KW-0808">Transferase</keyword>
<gene>
    <name evidence="1" type="ordered locus">CPS_2094</name>
</gene>
<dbReference type="RefSeq" id="WP_011042915.1">
    <property type="nucleotide sequence ID" value="NC_003910.7"/>
</dbReference>